<dbReference type="InterPro" id="IPR002182">
    <property type="entry name" value="NB-ARC"/>
</dbReference>
<dbReference type="FunFam" id="1.10.8.430:FF:000003">
    <property type="entry name" value="Probable disease resistance protein At5g66910"/>
    <property type="match status" value="1"/>
</dbReference>
<sequence length="532" mass="60577">MNIVSPFVTPVIDIICRLWSYSAVRSSYLCDLKQNLNVLESSFMKLKERRDDVKEMVHIPESNPTDSWLATKSIKNGGKYFCCWGGKIFCSGYKLGKVVVEKLNDADKLWNEGVFQVLVTISQPDVVREISVYQALGMDQMIDEVWSLLVDEQSSVRIIGLYGMGGVGKTTLLKKLNNEFLKRSHHFDLVIWVVVSKDLNIKTVQKQIGKSIGLTWGDQTNIDDRAKDITQVLTNKKFALFLDDIWDRVDLQKVWIAYVKITNQELTKKSRVVFTTRSEFVCGLMQADEIVKVNCMDWDKSWRLFQQNVGQRVLSSHNVTELAEKVAKECLGLPLALIAIGQTMACKKTVQEWQHAVTVLQKSASEFQGMVDEVFAILKFSYDSLQNEKLKSCFLCCSLYPDDYSIRRVELIRLWIGEGFLDEVDDIDEAYNEGHDVIESLKSACLLESGNDRNGNEVKMHDVIRDLALWIFSDLGRKKGNYLTIQAQNKLKLHEWEKAVKISLVNNRPIKELIGAPNCLNLSTLLLHGSKA</sequence>
<keyword evidence="3" id="KW-0067">ATP-binding</keyword>
<reference evidence="6 7" key="1">
    <citation type="journal article" date="2018" name="Science">
        <title>The opium poppy genome and morphinan production.</title>
        <authorList>
            <person name="Guo L."/>
            <person name="Winzer T."/>
            <person name="Yang X."/>
            <person name="Li Y."/>
            <person name="Ning Z."/>
            <person name="He Z."/>
            <person name="Teodor R."/>
            <person name="Lu Y."/>
            <person name="Bowser T.A."/>
            <person name="Graham I.A."/>
            <person name="Ye K."/>
        </authorList>
    </citation>
    <scope>NUCLEOTIDE SEQUENCE [LARGE SCALE GENOMIC DNA]</scope>
    <source>
        <strain evidence="7">cv. HN1</strain>
        <tissue evidence="6">Leaves</tissue>
    </source>
</reference>
<evidence type="ECO:0000256" key="2">
    <source>
        <dbReference type="ARBA" id="ARBA00022821"/>
    </source>
</evidence>
<accession>A0A4Y7KTZ7</accession>
<keyword evidence="7" id="KW-1185">Reference proteome</keyword>
<keyword evidence="1" id="KW-0677">Repeat</keyword>
<dbReference type="PANTHER" id="PTHR33463:SF220">
    <property type="entry name" value="NB-ARC DOMAIN-CONTAINING PROTEIN"/>
    <property type="match status" value="1"/>
</dbReference>
<dbReference type="InterPro" id="IPR042197">
    <property type="entry name" value="Apaf_helical"/>
</dbReference>
<evidence type="ECO:0000313" key="7">
    <source>
        <dbReference type="Proteomes" id="UP000316621"/>
    </source>
</evidence>
<evidence type="ECO:0000313" key="6">
    <source>
        <dbReference type="EMBL" id="RZC75658.1"/>
    </source>
</evidence>
<feature type="domain" description="NB-ARC" evidence="4">
    <location>
        <begin position="139"/>
        <end position="312"/>
    </location>
</feature>
<dbReference type="EMBL" id="CM010722">
    <property type="protein sequence ID" value="RZC75658.1"/>
    <property type="molecule type" value="Genomic_DNA"/>
</dbReference>
<feature type="domain" description="Disease resistance protein winged helix" evidence="5">
    <location>
        <begin position="399"/>
        <end position="468"/>
    </location>
</feature>
<dbReference type="Gene3D" id="3.40.50.300">
    <property type="entry name" value="P-loop containing nucleotide triphosphate hydrolases"/>
    <property type="match status" value="1"/>
</dbReference>
<dbReference type="PRINTS" id="PR00364">
    <property type="entry name" value="DISEASERSIST"/>
</dbReference>
<evidence type="ECO:0000256" key="1">
    <source>
        <dbReference type="ARBA" id="ARBA00022737"/>
    </source>
</evidence>
<dbReference type="SUPFAM" id="SSF52540">
    <property type="entry name" value="P-loop containing nucleoside triphosphate hydrolases"/>
    <property type="match status" value="1"/>
</dbReference>
<dbReference type="Gene3D" id="1.10.8.430">
    <property type="entry name" value="Helical domain of apoptotic protease-activating factors"/>
    <property type="match status" value="1"/>
</dbReference>
<evidence type="ECO:0000256" key="3">
    <source>
        <dbReference type="ARBA" id="ARBA00022840"/>
    </source>
</evidence>
<dbReference type="FunFam" id="1.10.10.10:FF:000322">
    <property type="entry name" value="Probable disease resistance protein At1g63360"/>
    <property type="match status" value="1"/>
</dbReference>
<name>A0A4Y7KTZ7_PAPSO</name>
<keyword evidence="2" id="KW-0611">Plant defense</keyword>
<dbReference type="Pfam" id="PF00931">
    <property type="entry name" value="NB-ARC"/>
    <property type="match status" value="1"/>
</dbReference>
<dbReference type="InterPro" id="IPR058922">
    <property type="entry name" value="WHD_DRP"/>
</dbReference>
<dbReference type="FunFam" id="3.40.50.300:FF:001091">
    <property type="entry name" value="Probable disease resistance protein At1g61300"/>
    <property type="match status" value="1"/>
</dbReference>
<dbReference type="GO" id="GO:0005524">
    <property type="term" value="F:ATP binding"/>
    <property type="evidence" value="ECO:0007669"/>
    <property type="project" value="UniProtKB-KW"/>
</dbReference>
<dbReference type="GO" id="GO:0043531">
    <property type="term" value="F:ADP binding"/>
    <property type="evidence" value="ECO:0007669"/>
    <property type="project" value="InterPro"/>
</dbReference>
<dbReference type="GO" id="GO:0006952">
    <property type="term" value="P:defense response"/>
    <property type="evidence" value="ECO:0007669"/>
    <property type="project" value="UniProtKB-KW"/>
</dbReference>
<dbReference type="InterPro" id="IPR036388">
    <property type="entry name" value="WH-like_DNA-bd_sf"/>
</dbReference>
<keyword evidence="3" id="KW-0547">Nucleotide-binding</keyword>
<dbReference type="InterPro" id="IPR050905">
    <property type="entry name" value="Plant_NBS-LRR"/>
</dbReference>
<dbReference type="InterPro" id="IPR027417">
    <property type="entry name" value="P-loop_NTPase"/>
</dbReference>
<dbReference type="Gene3D" id="1.10.10.10">
    <property type="entry name" value="Winged helix-like DNA-binding domain superfamily/Winged helix DNA-binding domain"/>
    <property type="match status" value="1"/>
</dbReference>
<evidence type="ECO:0000259" key="4">
    <source>
        <dbReference type="Pfam" id="PF00931"/>
    </source>
</evidence>
<dbReference type="OMA" id="HIGFPRS"/>
<dbReference type="AlphaFoldDB" id="A0A4Y7KTZ7"/>
<organism evidence="6 7">
    <name type="scientific">Papaver somniferum</name>
    <name type="common">Opium poppy</name>
    <dbReference type="NCBI Taxonomy" id="3469"/>
    <lineage>
        <taxon>Eukaryota</taxon>
        <taxon>Viridiplantae</taxon>
        <taxon>Streptophyta</taxon>
        <taxon>Embryophyta</taxon>
        <taxon>Tracheophyta</taxon>
        <taxon>Spermatophyta</taxon>
        <taxon>Magnoliopsida</taxon>
        <taxon>Ranunculales</taxon>
        <taxon>Papaveraceae</taxon>
        <taxon>Papaveroideae</taxon>
        <taxon>Papaver</taxon>
    </lineage>
</organism>
<evidence type="ECO:0000259" key="5">
    <source>
        <dbReference type="Pfam" id="PF23559"/>
    </source>
</evidence>
<dbReference type="Pfam" id="PF23559">
    <property type="entry name" value="WHD_DRP"/>
    <property type="match status" value="1"/>
</dbReference>
<protein>
    <submittedName>
        <fullName evidence="6">Uncharacterized protein</fullName>
    </submittedName>
</protein>
<proteinExistence type="predicted"/>
<dbReference type="Gramene" id="RZC75658">
    <property type="protein sequence ID" value="RZC75658"/>
    <property type="gene ID" value="C5167_051143"/>
</dbReference>
<gene>
    <name evidence="6" type="ORF">C5167_051143</name>
</gene>
<dbReference type="PANTHER" id="PTHR33463">
    <property type="entry name" value="NB-ARC DOMAIN-CONTAINING PROTEIN-RELATED"/>
    <property type="match status" value="1"/>
</dbReference>
<dbReference type="Proteomes" id="UP000316621">
    <property type="component" value="Chromosome 8"/>
</dbReference>